<dbReference type="InterPro" id="IPR006102">
    <property type="entry name" value="Ig-like_GH2"/>
</dbReference>
<name>A0A8J3VWF3_9ACTN</name>
<evidence type="ECO:0000259" key="2">
    <source>
        <dbReference type="Pfam" id="PF00703"/>
    </source>
</evidence>
<accession>A0A8J3VWF3</accession>
<evidence type="ECO:0000313" key="6">
    <source>
        <dbReference type="Proteomes" id="UP000642748"/>
    </source>
</evidence>
<evidence type="ECO:0000256" key="1">
    <source>
        <dbReference type="ARBA" id="ARBA00007401"/>
    </source>
</evidence>
<dbReference type="InterPro" id="IPR008979">
    <property type="entry name" value="Galactose-bd-like_sf"/>
</dbReference>
<dbReference type="Gene3D" id="2.60.120.260">
    <property type="entry name" value="Galactose-binding domain-like"/>
    <property type="match status" value="1"/>
</dbReference>
<dbReference type="Pfam" id="PF00703">
    <property type="entry name" value="Glyco_hydro_2"/>
    <property type="match status" value="1"/>
</dbReference>
<dbReference type="EMBL" id="BONZ01000105">
    <property type="protein sequence ID" value="GIH20786.1"/>
    <property type="molecule type" value="Genomic_DNA"/>
</dbReference>
<evidence type="ECO:0000259" key="3">
    <source>
        <dbReference type="Pfam" id="PF02836"/>
    </source>
</evidence>
<gene>
    <name evidence="5" type="ORF">Raf01_89580</name>
</gene>
<dbReference type="Proteomes" id="UP000642748">
    <property type="component" value="Unassembled WGS sequence"/>
</dbReference>
<reference evidence="5" key="1">
    <citation type="submission" date="2021-01" db="EMBL/GenBank/DDBJ databases">
        <title>Whole genome shotgun sequence of Rugosimonospora africana NBRC 104875.</title>
        <authorList>
            <person name="Komaki H."/>
            <person name="Tamura T."/>
        </authorList>
    </citation>
    <scope>NUCLEOTIDE SEQUENCE</scope>
    <source>
        <strain evidence="5">NBRC 104875</strain>
    </source>
</reference>
<comment type="caution">
    <text evidence="5">The sequence shown here is derived from an EMBL/GenBank/DDBJ whole genome shotgun (WGS) entry which is preliminary data.</text>
</comment>
<dbReference type="RefSeq" id="WP_203924201.1">
    <property type="nucleotide sequence ID" value="NZ_BONZ01000105.1"/>
</dbReference>
<sequence length="618" mass="68151">MRGSGTYRLRASRQEGDRLRPQLLRDSYRDLSGTWGFAHDDTSIGEREGWSDGRPLPSTIVVPFPPDSSASGVGATGYHPVVWYRREISADDLAAVEFEDGRRLLVHFGAVDYRARVWLNGVFVGDHEGGHTPFAVDVTNALTARGAGATHVLVVRAEDDPQDVAQPRGKQDWRQEPHAIWYHRTTGIWQPVWLEAVAPIRVEDVWWTCDITRGTATAQVTLSKRVPARVRVTIAHDGDVLGDTETDVTDAIVSVTVPLDGQGNGQGYEELLWRPGSPVLLDAWVSVRVNGVETDVVASYLGLRTVGAGDGRFWLNDRPFVLRSVLSQGYWPASHLAAPSADALRREAELALDLGFNAVRVHQKIEDPRFLFHADQLGLLVWGEMAATYAFSDITVRRTMSEWTAAVIRDRSHPSVVSWVPLNESWGVQHIASRADQRAFAESLYHLTKALDPTRPVISNDGWEQGTTDVWTLHDYEERREVLAARYDAAPEALRALVNGVGPAGRRVRLAGAPERGQPVMLTEFGGVKWSVDDEPADAWGYSEASDADDFAARIGAILTGVVGGVIGGGRDEGLAGWCWTQLTDTVQERNGLLTEDRTPKLPIDTLRALIDPEHIRN</sequence>
<dbReference type="InterPro" id="IPR017853">
    <property type="entry name" value="GH"/>
</dbReference>
<dbReference type="Pfam" id="PF02836">
    <property type="entry name" value="Glyco_hydro_2_C"/>
    <property type="match status" value="1"/>
</dbReference>
<proteinExistence type="inferred from homology"/>
<dbReference type="SUPFAM" id="SSF49785">
    <property type="entry name" value="Galactose-binding domain-like"/>
    <property type="match status" value="1"/>
</dbReference>
<feature type="domain" description="Glycoside hydrolase family 2 immunoglobulin-like beta-sandwich" evidence="2">
    <location>
        <begin position="201"/>
        <end position="304"/>
    </location>
</feature>
<dbReference type="InterPro" id="IPR006104">
    <property type="entry name" value="Glyco_hydro_2_N"/>
</dbReference>
<dbReference type="GO" id="GO:0004553">
    <property type="term" value="F:hydrolase activity, hydrolyzing O-glycosyl compounds"/>
    <property type="evidence" value="ECO:0007669"/>
    <property type="project" value="InterPro"/>
</dbReference>
<protein>
    <submittedName>
        <fullName evidence="5">Beta-glucuronidase</fullName>
    </submittedName>
</protein>
<evidence type="ECO:0000259" key="4">
    <source>
        <dbReference type="Pfam" id="PF02837"/>
    </source>
</evidence>
<dbReference type="InterPro" id="IPR051913">
    <property type="entry name" value="GH2_Domain-Containing"/>
</dbReference>
<organism evidence="5 6">
    <name type="scientific">Rugosimonospora africana</name>
    <dbReference type="NCBI Taxonomy" id="556532"/>
    <lineage>
        <taxon>Bacteria</taxon>
        <taxon>Bacillati</taxon>
        <taxon>Actinomycetota</taxon>
        <taxon>Actinomycetes</taxon>
        <taxon>Micromonosporales</taxon>
        <taxon>Micromonosporaceae</taxon>
        <taxon>Rugosimonospora</taxon>
    </lineage>
</organism>
<evidence type="ECO:0000313" key="5">
    <source>
        <dbReference type="EMBL" id="GIH20786.1"/>
    </source>
</evidence>
<dbReference type="PANTHER" id="PTHR42732">
    <property type="entry name" value="BETA-GALACTOSIDASE"/>
    <property type="match status" value="1"/>
</dbReference>
<keyword evidence="6" id="KW-1185">Reference proteome</keyword>
<dbReference type="InterPro" id="IPR006103">
    <property type="entry name" value="Glyco_hydro_2_cat"/>
</dbReference>
<feature type="domain" description="Glycosyl hydrolases family 2 sugar binding" evidence="4">
    <location>
        <begin position="30"/>
        <end position="157"/>
    </location>
</feature>
<comment type="similarity">
    <text evidence="1">Belongs to the glycosyl hydrolase 2 family.</text>
</comment>
<dbReference type="SUPFAM" id="SSF51445">
    <property type="entry name" value="(Trans)glycosidases"/>
    <property type="match status" value="1"/>
</dbReference>
<dbReference type="GO" id="GO:0005975">
    <property type="term" value="P:carbohydrate metabolic process"/>
    <property type="evidence" value="ECO:0007669"/>
    <property type="project" value="InterPro"/>
</dbReference>
<dbReference type="AlphaFoldDB" id="A0A8J3VWF3"/>
<feature type="domain" description="Glycoside hydrolase family 2 catalytic" evidence="3">
    <location>
        <begin position="310"/>
        <end position="464"/>
    </location>
</feature>
<dbReference type="Gene3D" id="3.20.20.80">
    <property type="entry name" value="Glycosidases"/>
    <property type="match status" value="1"/>
</dbReference>
<dbReference type="PANTHER" id="PTHR42732:SF3">
    <property type="entry name" value="HYDROLASE"/>
    <property type="match status" value="1"/>
</dbReference>
<dbReference type="Pfam" id="PF02837">
    <property type="entry name" value="Glyco_hydro_2_N"/>
    <property type="match status" value="1"/>
</dbReference>